<dbReference type="Gene3D" id="3.40.50.2300">
    <property type="match status" value="1"/>
</dbReference>
<comment type="caution">
    <text evidence="5">The sequence shown here is derived from an EMBL/GenBank/DDBJ whole genome shotgun (WGS) entry which is preliminary data.</text>
</comment>
<proteinExistence type="predicted"/>
<feature type="domain" description="Response regulatory" evidence="2">
    <location>
        <begin position="117"/>
        <end position="241"/>
    </location>
</feature>
<dbReference type="InterPro" id="IPR001789">
    <property type="entry name" value="Sig_transdc_resp-reg_receiver"/>
</dbReference>
<dbReference type="PROSITE" id="PS50887">
    <property type="entry name" value="GGDEF"/>
    <property type="match status" value="1"/>
</dbReference>
<dbReference type="PANTHER" id="PTHR33121">
    <property type="entry name" value="CYCLIC DI-GMP PHOSPHODIESTERASE PDEF"/>
    <property type="match status" value="1"/>
</dbReference>
<dbReference type="AlphaFoldDB" id="A0A4Q9RA48"/>
<dbReference type="InterPro" id="IPR035919">
    <property type="entry name" value="EAL_sf"/>
</dbReference>
<organism evidence="5 6">
    <name type="scientific">Phytopseudomonas dryadis</name>
    <dbReference type="NCBI Taxonomy" id="2487520"/>
    <lineage>
        <taxon>Bacteria</taxon>
        <taxon>Pseudomonadati</taxon>
        <taxon>Pseudomonadota</taxon>
        <taxon>Gammaproteobacteria</taxon>
        <taxon>Pseudomonadales</taxon>
        <taxon>Pseudomonadaceae</taxon>
        <taxon>Phytopseudomonas</taxon>
    </lineage>
</organism>
<reference evidence="5 6" key="1">
    <citation type="submission" date="2018-06" db="EMBL/GenBank/DDBJ databases">
        <title>Three novel Pseudomonas species isolated from symptomatic oak.</title>
        <authorList>
            <person name="Bueno-Gonzalez V."/>
            <person name="Brady C."/>
        </authorList>
    </citation>
    <scope>NUCLEOTIDE SEQUENCE [LARGE SCALE GENOMIC DNA]</scope>
    <source>
        <strain evidence="5 6">P6B</strain>
    </source>
</reference>
<evidence type="ECO:0000256" key="1">
    <source>
        <dbReference type="PROSITE-ProRule" id="PRU00169"/>
    </source>
</evidence>
<dbReference type="Pfam" id="PF00563">
    <property type="entry name" value="EAL"/>
    <property type="match status" value="1"/>
</dbReference>
<dbReference type="PANTHER" id="PTHR33121:SF70">
    <property type="entry name" value="SIGNALING PROTEIN YKOW"/>
    <property type="match status" value="1"/>
</dbReference>
<dbReference type="NCBIfam" id="TIGR00254">
    <property type="entry name" value="GGDEF"/>
    <property type="match status" value="1"/>
</dbReference>
<dbReference type="InterPro" id="IPR001633">
    <property type="entry name" value="EAL_dom"/>
</dbReference>
<evidence type="ECO:0000259" key="4">
    <source>
        <dbReference type="PROSITE" id="PS50887"/>
    </source>
</evidence>
<dbReference type="Proteomes" id="UP000293172">
    <property type="component" value="Unassembled WGS sequence"/>
</dbReference>
<dbReference type="PROSITE" id="PS50883">
    <property type="entry name" value="EAL"/>
    <property type="match status" value="1"/>
</dbReference>
<protein>
    <submittedName>
        <fullName evidence="5">Diguanylate cyclase</fullName>
    </submittedName>
</protein>
<dbReference type="InterPro" id="IPR021800">
    <property type="entry name" value="DUF3369"/>
</dbReference>
<dbReference type="CDD" id="cd01948">
    <property type="entry name" value="EAL"/>
    <property type="match status" value="1"/>
</dbReference>
<feature type="domain" description="EAL" evidence="3">
    <location>
        <begin position="576"/>
        <end position="830"/>
    </location>
</feature>
<dbReference type="Pfam" id="PF11849">
    <property type="entry name" value="DUF3369"/>
    <property type="match status" value="1"/>
</dbReference>
<evidence type="ECO:0000259" key="2">
    <source>
        <dbReference type="PROSITE" id="PS50110"/>
    </source>
</evidence>
<gene>
    <name evidence="5" type="ORF">DNK44_00890</name>
</gene>
<feature type="domain" description="GGDEF" evidence="4">
    <location>
        <begin position="440"/>
        <end position="567"/>
    </location>
</feature>
<dbReference type="SUPFAM" id="SSF55073">
    <property type="entry name" value="Nucleotide cyclase"/>
    <property type="match status" value="1"/>
</dbReference>
<dbReference type="GO" id="GO:0071111">
    <property type="term" value="F:cyclic-guanylate-specific phosphodiesterase activity"/>
    <property type="evidence" value="ECO:0007669"/>
    <property type="project" value="InterPro"/>
</dbReference>
<dbReference type="EMBL" id="QJUL01000001">
    <property type="protein sequence ID" value="TBU97571.1"/>
    <property type="molecule type" value="Genomic_DNA"/>
</dbReference>
<evidence type="ECO:0000313" key="5">
    <source>
        <dbReference type="EMBL" id="TBU97571.1"/>
    </source>
</evidence>
<dbReference type="SMART" id="SM00448">
    <property type="entry name" value="REC"/>
    <property type="match status" value="1"/>
</dbReference>
<dbReference type="Pfam" id="PF00990">
    <property type="entry name" value="GGDEF"/>
    <property type="match status" value="1"/>
</dbReference>
<dbReference type="PROSITE" id="PS50110">
    <property type="entry name" value="RESPONSE_REGULATORY"/>
    <property type="match status" value="1"/>
</dbReference>
<name>A0A4Q9RA48_9GAMM</name>
<evidence type="ECO:0000259" key="3">
    <source>
        <dbReference type="PROSITE" id="PS50883"/>
    </source>
</evidence>
<dbReference type="InterPro" id="IPR029787">
    <property type="entry name" value="Nucleotide_cyclase"/>
</dbReference>
<dbReference type="InterPro" id="IPR043128">
    <property type="entry name" value="Rev_trsase/Diguanyl_cyclase"/>
</dbReference>
<sequence>MTSMSSTGQPPSSVVASRSIISQCPIAFPCVRKSLSAAGNTVKPILRPQRPLIGAICAVSLFFLTRMQGGSCLFSALAILARLGRFPLDNGWARFMEDSVLFLDDEPASASAQPAWRILTVDDDVDFQRATAFALSDMEILGQPIELQQAFSYREAAMLLAEQKDIALILLDVVMESDDAGLRLVRTLREVIGNAEVRVVLLTGEPGMAPVQEVMSQYDINDYWSKSELTAERLRTVLTVGVRGYSQLHATARARRGLQMIVESSNALSCSKNTRELSARILAEIASLLDLQAEGIVCVRAKESEPGAPSNAHIVSASGRFYPSIDGDLDSLDDEAVAGALRCSLQRQSTLRFDDCTVLFFPRFQAGADYACYVATERTLDDTELELLEVFSASISRGLYNVALFSRLEEMAYQDDLLKIPNRNALIRMLDMTLNGAAKAGRVLVLIDIDNFSGANTAFGTGYGDFILGLVAKKLRDAFDNNVLIARVRDDLFAILGPEEQVQAQRIVALFRRQSRPYELGQVHSLSSVTLHLRDFDDTASVALQEARLTLKQAKQLGHDQHVVHDRQLQSAHAESFRLLLALRDALASDRITVELQPQVDLLTGAVTGVEALARWYQPDGKSIPPLQFIPLAEATGYILPLGELLMRLSLQAAKRLEQAGHGGIRVAINVSAAQLLQRDFIERFTRHLQSSDVRPEQVELEITESVAMRSFELVCEQLLALRRMGVTVAIDDFGTGFSSLSYLRLLPADRLKIDRSFVQELGTLDDGKLIAEAVIQIAARVGMRVIAEGVESHEQADWLLSHGCIEAQGYLLARPMPLAHLLSWLDRRAEAQG</sequence>
<accession>A0A4Q9RA48</accession>
<dbReference type="OrthoDB" id="9813903at2"/>
<dbReference type="SMART" id="SM00267">
    <property type="entry name" value="GGDEF"/>
    <property type="match status" value="1"/>
</dbReference>
<feature type="modified residue" description="4-aspartylphosphate" evidence="1">
    <location>
        <position position="172"/>
    </location>
</feature>
<dbReference type="GO" id="GO:0000160">
    <property type="term" value="P:phosphorelay signal transduction system"/>
    <property type="evidence" value="ECO:0007669"/>
    <property type="project" value="InterPro"/>
</dbReference>
<dbReference type="Pfam" id="PF00072">
    <property type="entry name" value="Response_reg"/>
    <property type="match status" value="1"/>
</dbReference>
<dbReference type="InterPro" id="IPR000160">
    <property type="entry name" value="GGDEF_dom"/>
</dbReference>
<dbReference type="SMART" id="SM00052">
    <property type="entry name" value="EAL"/>
    <property type="match status" value="1"/>
</dbReference>
<keyword evidence="1" id="KW-0597">Phosphoprotein</keyword>
<dbReference type="SUPFAM" id="SSF141868">
    <property type="entry name" value="EAL domain-like"/>
    <property type="match status" value="1"/>
</dbReference>
<dbReference type="InterPro" id="IPR050706">
    <property type="entry name" value="Cyclic-di-GMP_PDE-like"/>
</dbReference>
<dbReference type="Gene3D" id="3.20.20.450">
    <property type="entry name" value="EAL domain"/>
    <property type="match status" value="1"/>
</dbReference>
<dbReference type="Gene3D" id="3.30.70.270">
    <property type="match status" value="1"/>
</dbReference>
<evidence type="ECO:0000313" key="6">
    <source>
        <dbReference type="Proteomes" id="UP000293172"/>
    </source>
</evidence>
<dbReference type="SUPFAM" id="SSF52172">
    <property type="entry name" value="CheY-like"/>
    <property type="match status" value="1"/>
</dbReference>
<dbReference type="InterPro" id="IPR011006">
    <property type="entry name" value="CheY-like_superfamily"/>
</dbReference>